<dbReference type="Proteomes" id="UP001272515">
    <property type="component" value="Unassembled WGS sequence"/>
</dbReference>
<protein>
    <submittedName>
        <fullName evidence="2">Uncharacterized protein</fullName>
    </submittedName>
</protein>
<keyword evidence="3" id="KW-1185">Reference proteome</keyword>
<reference evidence="2 3" key="1">
    <citation type="submission" date="2023-10" db="EMBL/GenBank/DDBJ databases">
        <title>Veillonella sp. nov., isolated from a pig farm feces dump.</title>
        <authorList>
            <person name="Chang Y.-H."/>
        </authorList>
    </citation>
    <scope>NUCLEOTIDE SEQUENCE [LARGE SCALE GENOMIC DNA]</scope>
    <source>
        <strain evidence="2 3">YH-vei2233</strain>
    </source>
</reference>
<gene>
    <name evidence="2" type="ORF">RVY80_07895</name>
</gene>
<sequence length="113" mass="12496">MKRKYLLGLITLLVTTSFAGAPRSFAADAVVATTSQVTKSTIQQGVQRMSEDTKKDLSKKHDNFYWLGQINKASIIINTDEGLLDKKYSADFAKALQTVIHNGNLFTGLCDRI</sequence>
<name>A0ABU3ZA31_9FIRM</name>
<comment type="caution">
    <text evidence="2">The sequence shown here is derived from an EMBL/GenBank/DDBJ whole genome shotgun (WGS) entry which is preliminary data.</text>
</comment>
<feature type="chain" id="PRO_5045686114" evidence="1">
    <location>
        <begin position="27"/>
        <end position="113"/>
    </location>
</feature>
<evidence type="ECO:0000313" key="2">
    <source>
        <dbReference type="EMBL" id="MDV5088758.1"/>
    </source>
</evidence>
<evidence type="ECO:0000256" key="1">
    <source>
        <dbReference type="SAM" id="SignalP"/>
    </source>
</evidence>
<evidence type="ECO:0000313" key="3">
    <source>
        <dbReference type="Proteomes" id="UP001272515"/>
    </source>
</evidence>
<keyword evidence="1" id="KW-0732">Signal</keyword>
<feature type="signal peptide" evidence="1">
    <location>
        <begin position="1"/>
        <end position="26"/>
    </location>
</feature>
<proteinExistence type="predicted"/>
<dbReference type="RefSeq" id="WP_317330169.1">
    <property type="nucleotide sequence ID" value="NZ_JAWJZA010000008.1"/>
</dbReference>
<organism evidence="2 3">
    <name type="scientific">Veillonella absiana</name>
    <dbReference type="NCBI Taxonomy" id="3079305"/>
    <lineage>
        <taxon>Bacteria</taxon>
        <taxon>Bacillati</taxon>
        <taxon>Bacillota</taxon>
        <taxon>Negativicutes</taxon>
        <taxon>Veillonellales</taxon>
        <taxon>Veillonellaceae</taxon>
        <taxon>Veillonella</taxon>
    </lineage>
</organism>
<accession>A0ABU3ZA31</accession>
<dbReference type="EMBL" id="JAWJZB010000009">
    <property type="protein sequence ID" value="MDV5088758.1"/>
    <property type="molecule type" value="Genomic_DNA"/>
</dbReference>